<sequence>MKFVRNIVILLSSLAAVLTVCENANAGKGSLNVGAKIPPGQERQLLQYQLQNDGKGLHRIRVIPECSVGFALGCNKTGTILEQVIQSNGGPTYQQMLMRAAGGEDNYRKFSSFYGYNPNPYASVWRKFDREILDSVQYSSGSRLSSNPVAGLRDVTKNFPLSPLPGSDPRSGFINLKISYVNTLLQEASKIPDLKQQIGQLGLDSKMTQFYVDNIERGLNALRSGNNKETQEISLRILSYPYTFPLKNGGLYGRVAQETGALIQEGVTPYGEVLTETTTSGGLEVIEGEGLRGDLAFVATAKGSPRFSPYWFLLALPLFLLLLSRDNPAISSPPRTSGIPTPPTNPPSNVCDFVNPGGNPNGGVCETPITQPPTEVTRVMEPSTMKAILLLTLIFCLVRYKQRSVQTKY</sequence>
<gene>
    <name evidence="2" type="ORF">NIES23_37820</name>
</gene>
<dbReference type="AlphaFoldDB" id="A0A1Z4KPT7"/>
<keyword evidence="1" id="KW-0732">Signal</keyword>
<dbReference type="Proteomes" id="UP000217507">
    <property type="component" value="Chromosome"/>
</dbReference>
<name>A0A1Z4KPT7_ANAVA</name>
<accession>A0A1Z4KPT7</accession>
<reference evidence="2 3" key="1">
    <citation type="submission" date="2017-06" db="EMBL/GenBank/DDBJ databases">
        <title>Genome sequencing of cyanobaciteial culture collection at National Institute for Environmental Studies (NIES).</title>
        <authorList>
            <person name="Hirose Y."/>
            <person name="Shimura Y."/>
            <person name="Fujisawa T."/>
            <person name="Nakamura Y."/>
            <person name="Kawachi M."/>
        </authorList>
    </citation>
    <scope>NUCLEOTIDE SEQUENCE [LARGE SCALE GENOMIC DNA]</scope>
    <source>
        <strain evidence="2 3">NIES-23</strain>
    </source>
</reference>
<protein>
    <submittedName>
        <fullName evidence="2">Uncharacterized protein</fullName>
    </submittedName>
</protein>
<feature type="signal peptide" evidence="1">
    <location>
        <begin position="1"/>
        <end position="26"/>
    </location>
</feature>
<evidence type="ECO:0000313" key="2">
    <source>
        <dbReference type="EMBL" id="BAY70970.1"/>
    </source>
</evidence>
<dbReference type="EMBL" id="AP018216">
    <property type="protein sequence ID" value="BAY70970.1"/>
    <property type="molecule type" value="Genomic_DNA"/>
</dbReference>
<evidence type="ECO:0000313" key="3">
    <source>
        <dbReference type="Proteomes" id="UP000217507"/>
    </source>
</evidence>
<organism evidence="2 3">
    <name type="scientific">Trichormus variabilis NIES-23</name>
    <dbReference type="NCBI Taxonomy" id="1973479"/>
    <lineage>
        <taxon>Bacteria</taxon>
        <taxon>Bacillati</taxon>
        <taxon>Cyanobacteriota</taxon>
        <taxon>Cyanophyceae</taxon>
        <taxon>Nostocales</taxon>
        <taxon>Nostocaceae</taxon>
        <taxon>Trichormus</taxon>
    </lineage>
</organism>
<evidence type="ECO:0000256" key="1">
    <source>
        <dbReference type="SAM" id="SignalP"/>
    </source>
</evidence>
<proteinExistence type="predicted"/>
<feature type="chain" id="PRO_5011119034" evidence="1">
    <location>
        <begin position="27"/>
        <end position="409"/>
    </location>
</feature>